<dbReference type="AlphaFoldDB" id="B5HSB2"/>
<proteinExistence type="predicted"/>
<dbReference type="HOGENOM" id="CLU_051351_0_0_11"/>
<evidence type="ECO:0008006" key="3">
    <source>
        <dbReference type="Google" id="ProtNLM"/>
    </source>
</evidence>
<reference evidence="1" key="1">
    <citation type="submission" date="2009-10" db="EMBL/GenBank/DDBJ databases">
        <title>The genome sequence of Streptomyces sviceus strain ATCC 29083.</title>
        <authorList>
            <consortium name="The Broad Institute Genome Sequencing Platform"/>
            <consortium name="Broad Institute Microbial Sequencing Center"/>
            <person name="Fischbach M."/>
            <person name="Godfrey P."/>
            <person name="Ward D."/>
            <person name="Young S."/>
            <person name="Zeng Q."/>
            <person name="Koehrsen M."/>
            <person name="Alvarado L."/>
            <person name="Berlin A.M."/>
            <person name="Bochicchio J."/>
            <person name="Borenstein D."/>
            <person name="Chapman S.B."/>
            <person name="Chen Z."/>
            <person name="Engels R."/>
            <person name="Freedman E."/>
            <person name="Gellesch M."/>
            <person name="Goldberg J."/>
            <person name="Griggs A."/>
            <person name="Gujja S."/>
            <person name="Heilman E.R."/>
            <person name="Heiman D.I."/>
            <person name="Hepburn T.A."/>
            <person name="Howarth C."/>
            <person name="Jen D."/>
            <person name="Larson L."/>
            <person name="Lewis B."/>
            <person name="Mehta T."/>
            <person name="Park D."/>
            <person name="Pearson M."/>
            <person name="Richards J."/>
            <person name="Roberts A."/>
            <person name="Saif S."/>
            <person name="Shea T.D."/>
            <person name="Shenoy N."/>
            <person name="Sisk P."/>
            <person name="Stolte C."/>
            <person name="Sykes S.N."/>
            <person name="Thomson T."/>
            <person name="Walk T."/>
            <person name="White J."/>
            <person name="Yandava C."/>
            <person name="Straight P."/>
            <person name="Clardy J."/>
            <person name="Hung D."/>
            <person name="Kolter R."/>
            <person name="Mekalanos J."/>
            <person name="Walker S."/>
            <person name="Walsh C.T."/>
            <person name="Wieland-Brown L.C."/>
            <person name="Haas B."/>
            <person name="Nusbaum C."/>
            <person name="Birren B."/>
        </authorList>
    </citation>
    <scope>NUCLEOTIDE SEQUENCE [LARGE SCALE GENOMIC DNA]</scope>
    <source>
        <strain evidence="1">ATCC 29083</strain>
    </source>
</reference>
<accession>B5HSB2</accession>
<sequence>MVGLTVVDEQPSMLVAVAAPDPGACGRGVHPGWTTRPRRHATMGIDDAFDAFQKTVNEDIDKTRLARERRDLFKAALGGEPDVLETFGSGSLSRSTQLKPIHDVDIIAIYDPDEHPEWGNDGPSAEDALKHIRGQVNRLLSQSSGTHGNVVRHTLLRNHAVKCFLDDPDDPEAFTVDVMAALRQADGSLLIPEKLTTRWVPADPKYLIAQVADHHRDWSHFRPLVRVLKQWRHTAPVEGRIKSLVMEVLALNCMPRSGNRSEGLKTFFTAAAVQVNEGVWDPAGLCGEIQPDLDRAGLSAAFAEAADVAERACAAAAEGDTDDALRLWQAILGEDFPAPAAPAKAATLITAPALITPRPIKDAPQG</sequence>
<dbReference type="Proteomes" id="UP000002785">
    <property type="component" value="Chromosome"/>
</dbReference>
<evidence type="ECO:0000313" key="1">
    <source>
        <dbReference type="EMBL" id="EDY55717.1"/>
    </source>
</evidence>
<evidence type="ECO:0000313" key="2">
    <source>
        <dbReference type="Proteomes" id="UP000002785"/>
    </source>
</evidence>
<name>B5HSB2_STRX2</name>
<organism evidence="1 2">
    <name type="scientific">Streptomyces sviceus (strain ATCC 29083 / DSM 924 / JCM 4929 / NBRC 13980 / NCIMB 11184 / NRRL 5439 / UC 5370)</name>
    <dbReference type="NCBI Taxonomy" id="463191"/>
    <lineage>
        <taxon>Bacteria</taxon>
        <taxon>Bacillati</taxon>
        <taxon>Actinomycetota</taxon>
        <taxon>Actinomycetes</taxon>
        <taxon>Kitasatosporales</taxon>
        <taxon>Streptomycetaceae</taxon>
        <taxon>Streptomyces</taxon>
    </lineage>
</organism>
<gene>
    <name evidence="1" type="ORF">SSEG_08887</name>
</gene>
<dbReference type="EMBL" id="CM000951">
    <property type="protein sequence ID" value="EDY55717.1"/>
    <property type="molecule type" value="Genomic_DNA"/>
</dbReference>
<dbReference type="eggNOG" id="ENOG502Z9U2">
    <property type="taxonomic scope" value="Bacteria"/>
</dbReference>
<protein>
    <recommendedName>
        <fullName evidence="3">Polymerase nucleotidyl transferase domain-containing protein</fullName>
    </recommendedName>
</protein>
<keyword evidence="2" id="KW-1185">Reference proteome</keyword>
<dbReference type="Pfam" id="PF18144">
    <property type="entry name" value="SMODS"/>
    <property type="match status" value="1"/>
</dbReference>